<evidence type="ECO:0000256" key="1">
    <source>
        <dbReference type="SAM" id="MobiDB-lite"/>
    </source>
</evidence>
<feature type="region of interest" description="Disordered" evidence="1">
    <location>
        <begin position="15"/>
        <end position="90"/>
    </location>
</feature>
<name>A0ABM4MAU1_EQUPR</name>
<proteinExistence type="predicted"/>
<protein>
    <submittedName>
        <fullName evidence="3">Uncharacterized protein isoform X1</fullName>
    </submittedName>
</protein>
<evidence type="ECO:0000313" key="3">
    <source>
        <dbReference type="RefSeq" id="XP_070449814.1"/>
    </source>
</evidence>
<dbReference type="Proteomes" id="UP001652662">
    <property type="component" value="Chromosome 25"/>
</dbReference>
<organism evidence="2 3">
    <name type="scientific">Equus przewalskii</name>
    <name type="common">Przewalski's horse</name>
    <name type="synonym">Equus caballus przewalskii</name>
    <dbReference type="NCBI Taxonomy" id="9798"/>
    <lineage>
        <taxon>Eukaryota</taxon>
        <taxon>Metazoa</taxon>
        <taxon>Chordata</taxon>
        <taxon>Craniata</taxon>
        <taxon>Vertebrata</taxon>
        <taxon>Euteleostomi</taxon>
        <taxon>Mammalia</taxon>
        <taxon>Eutheria</taxon>
        <taxon>Laurasiatheria</taxon>
        <taxon>Perissodactyla</taxon>
        <taxon>Equidae</taxon>
        <taxon>Equus</taxon>
    </lineage>
</organism>
<dbReference type="RefSeq" id="XP_070449814.1">
    <property type="nucleotide sequence ID" value="XM_070593713.1"/>
</dbReference>
<accession>A0ABM4MAU1</accession>
<reference evidence="3" key="1">
    <citation type="submission" date="2025-08" db="UniProtKB">
        <authorList>
            <consortium name="RefSeq"/>
        </authorList>
    </citation>
    <scope>IDENTIFICATION</scope>
    <source>
        <tissue evidence="3">Blood</tissue>
    </source>
</reference>
<dbReference type="GeneID" id="139079346"/>
<gene>
    <name evidence="3" type="primary">LOC139079346</name>
</gene>
<keyword evidence="2" id="KW-1185">Reference proteome</keyword>
<evidence type="ECO:0000313" key="2">
    <source>
        <dbReference type="Proteomes" id="UP001652662"/>
    </source>
</evidence>
<sequence length="232" mass="24717">MQQPEQRGLLVTMLSQGRRSGGRKRAPFSLPSIAGPPAASRGRIGGCGGAALAVAPPPGRAVPRPSCLRSRPEPRLQPRARPGSAARLPPGPGPCWVLARAAAARGRAAARTYGGQLASTVTARENRKSRQPLSKLDAGGAEELELNVKSWQKMSKEKHWLPLNSRKADVRICSPRVTRRAVTGSRSFAPCACDIVRSQTLLRKRLSLAASLEDVDDFPGELLGKINAKLTG</sequence>